<gene>
    <name evidence="2" type="ORF">CkaCkLH20_01664</name>
</gene>
<sequence>MAAESVGLAASVGGLVSLGLQIAGGILKYVDAFESRQDDLEFVRTNSEALKATLRVIETWANSPGQGPEAIAAATRSMQLFEMELCNVKALHDELADLDGPDWTSRLANKKKKLTYAFSRPKIQGLGQRLQKATNALQLTLNGLGLGKAYPTAVTIYNESLMHRAVDNFYVAQMNRPYYDAESNLANILIELIQMLLSYGVAAFTYDTLG</sequence>
<reference evidence="2" key="1">
    <citation type="submission" date="2020-03" db="EMBL/GenBank/DDBJ databases">
        <authorList>
            <person name="He L."/>
        </authorList>
    </citation>
    <scope>NUCLEOTIDE SEQUENCE</scope>
    <source>
        <strain evidence="2">CkLH20</strain>
    </source>
</reference>
<accession>A0A9P6LQE3</accession>
<comment type="caution">
    <text evidence="2">The sequence shown here is derived from an EMBL/GenBank/DDBJ whole genome shotgun (WGS) entry which is preliminary data.</text>
</comment>
<dbReference type="Proteomes" id="UP000781932">
    <property type="component" value="Unassembled WGS sequence"/>
</dbReference>
<keyword evidence="1" id="KW-0812">Transmembrane</keyword>
<keyword evidence="1" id="KW-0472">Membrane</keyword>
<organism evidence="2 3">
    <name type="scientific">Colletotrichum karsti</name>
    <dbReference type="NCBI Taxonomy" id="1095194"/>
    <lineage>
        <taxon>Eukaryota</taxon>
        <taxon>Fungi</taxon>
        <taxon>Dikarya</taxon>
        <taxon>Ascomycota</taxon>
        <taxon>Pezizomycotina</taxon>
        <taxon>Sordariomycetes</taxon>
        <taxon>Hypocreomycetidae</taxon>
        <taxon>Glomerellales</taxon>
        <taxon>Glomerellaceae</taxon>
        <taxon>Colletotrichum</taxon>
        <taxon>Colletotrichum boninense species complex</taxon>
    </lineage>
</organism>
<reference evidence="2" key="2">
    <citation type="submission" date="2020-11" db="EMBL/GenBank/DDBJ databases">
        <title>Whole genome sequencing of Colletotrichum sp.</title>
        <authorList>
            <person name="Li H."/>
        </authorList>
    </citation>
    <scope>NUCLEOTIDE SEQUENCE</scope>
    <source>
        <strain evidence="2">CkLH20</strain>
    </source>
</reference>
<dbReference type="OrthoDB" id="4851420at2759"/>
<protein>
    <recommendedName>
        <fullName evidence="4">Fungal N-terminal domain-containing protein</fullName>
    </recommendedName>
</protein>
<keyword evidence="1" id="KW-1133">Transmembrane helix</keyword>
<name>A0A9P6LQE3_9PEZI</name>
<evidence type="ECO:0000313" key="3">
    <source>
        <dbReference type="Proteomes" id="UP000781932"/>
    </source>
</evidence>
<dbReference type="RefSeq" id="XP_038750083.1">
    <property type="nucleotide sequence ID" value="XM_038884383.1"/>
</dbReference>
<dbReference type="GeneID" id="62157457"/>
<keyword evidence="3" id="KW-1185">Reference proteome</keyword>
<evidence type="ECO:0008006" key="4">
    <source>
        <dbReference type="Google" id="ProtNLM"/>
    </source>
</evidence>
<proteinExistence type="predicted"/>
<dbReference type="AlphaFoldDB" id="A0A9P6LQE3"/>
<evidence type="ECO:0000256" key="1">
    <source>
        <dbReference type="SAM" id="Phobius"/>
    </source>
</evidence>
<dbReference type="EMBL" id="JAATWM020000004">
    <property type="protein sequence ID" value="KAF9880622.1"/>
    <property type="molecule type" value="Genomic_DNA"/>
</dbReference>
<evidence type="ECO:0000313" key="2">
    <source>
        <dbReference type="EMBL" id="KAF9880622.1"/>
    </source>
</evidence>
<feature type="transmembrane region" description="Helical" evidence="1">
    <location>
        <begin position="6"/>
        <end position="27"/>
    </location>
</feature>